<proteinExistence type="predicted"/>
<dbReference type="AlphaFoldDB" id="A0AAP3ANB6"/>
<dbReference type="Proteomes" id="UP001207440">
    <property type="component" value="Unassembled WGS sequence"/>
</dbReference>
<sequence length="718" mass="78359">MKKNIIAISVLLGTWAYGQINTQSNLNPVINQENPFLDASGYNRSNNNIGKGLYFPKVDLTTWEFKISSINPGKFSTYFDGMIVYNSGTGKTLADTSKGGKQVEVTPGFYYFKNPNQTYPNGSITNGEWVKLNDNKGASEFPWIYNNTNGNVELNYPSSDIEEYYTKTQHIQKTKGLGSYKVYPWEDIASTLPITYPVVGGNFVSGKFYDASKITQSDTNDKRGVFFRKMGIVNTSLSAKYSQVYGSAQTLLNDASNSDNFDRLYGEFLDISHQGSGTVGRVIGGAAVSTVYPLSTVVNQYGYFGQASQYSNQNSSNVVGFQGYASQRGAGTIASLEGVRGMVDNKTTLATGNITNFIGLSSSRELDANFTGSVTNAFGLYIREKIDPSVGNRIENNHGIHVNSITQGVNRYAIFTNLGNIRFGELADNNVTEDRLVTVDANGVLKTGSLASLSNLWTNDKANTSIKLTNLSDGATVRTDSENIFVRDSGNVGVGTNNPQVKLAVGHAYSGIDFIMDDGVYLINNGTSALNSGVRSVGAIELSSDSNTNYSSATGRFEGIKFKTSEEERMRITEIGNVGIGTISPTEKLEVAGRVKAASFAGTNGATLFPDYVFQKYYTGTSSIKADYSFKTLSQVEDFVKTNGHLPGYQSAEAIKKQGYIDLMATQLTNVEKIEELYLHSIEQDKALKEKDARIESLENKNKELEARLQKLEALLVK</sequence>
<dbReference type="EMBL" id="JAOZYT010000023">
    <property type="protein sequence ID" value="MCW0523669.1"/>
    <property type="molecule type" value="Genomic_DNA"/>
</dbReference>
<feature type="coiled-coil region" evidence="1">
    <location>
        <begin position="688"/>
        <end position="718"/>
    </location>
</feature>
<reference evidence="2" key="1">
    <citation type="submission" date="2022-10" db="EMBL/GenBank/DDBJ databases">
        <title>Sifting through the core-genome to identify putative cross-protective antigens against Riemerella anatipestifer.</title>
        <authorList>
            <person name="Zheng X."/>
            <person name="Zhang W."/>
        </authorList>
    </citation>
    <scope>NUCLEOTIDE SEQUENCE</scope>
    <source>
        <strain evidence="2">ZWRA178</strain>
    </source>
</reference>
<comment type="caution">
    <text evidence="2">The sequence shown here is derived from an EMBL/GenBank/DDBJ whole genome shotgun (WGS) entry which is preliminary data.</text>
</comment>
<evidence type="ECO:0000313" key="3">
    <source>
        <dbReference type="Proteomes" id="UP001207440"/>
    </source>
</evidence>
<evidence type="ECO:0008006" key="4">
    <source>
        <dbReference type="Google" id="ProtNLM"/>
    </source>
</evidence>
<evidence type="ECO:0000256" key="1">
    <source>
        <dbReference type="SAM" id="Coils"/>
    </source>
</evidence>
<dbReference type="RefSeq" id="WP_014937823.1">
    <property type="nucleotide sequence ID" value="NZ_CP029760.1"/>
</dbReference>
<organism evidence="2 3">
    <name type="scientific">Riemerella anatipestifer</name>
    <name type="common">Moraxella anatipestifer</name>
    <dbReference type="NCBI Taxonomy" id="34085"/>
    <lineage>
        <taxon>Bacteria</taxon>
        <taxon>Pseudomonadati</taxon>
        <taxon>Bacteroidota</taxon>
        <taxon>Flavobacteriia</taxon>
        <taxon>Flavobacteriales</taxon>
        <taxon>Weeksellaceae</taxon>
        <taxon>Riemerella</taxon>
    </lineage>
</organism>
<protein>
    <recommendedName>
        <fullName evidence="4">Peptidase S74 domain-containing protein</fullName>
    </recommendedName>
</protein>
<keyword evidence="1" id="KW-0175">Coiled coil</keyword>
<accession>A0AAP3ANB6</accession>
<gene>
    <name evidence="2" type="ORF">OKE68_04980</name>
</gene>
<evidence type="ECO:0000313" key="2">
    <source>
        <dbReference type="EMBL" id="MCW0523669.1"/>
    </source>
</evidence>
<name>A0AAP3ANB6_RIEAN</name>